<dbReference type="OrthoDB" id="3219396at2759"/>
<sequence length="635" mass="73005">MPTSTALASFFPNFLLQRLKWSTPQCYIHRLNFDIFVDFIFTHLTIEDIVCLRRVDRFFFLLTHEPVIWKRFLERMRTPIPPLRPTFRYSFQPTDFEVEQLVTRAISLEDNWRQDTPLVKVRRTVDSHHRVLDMSLLPGGKFLVASVRDLDSHRYYLTLFSLEHPKGSCAVARLPTGSKAYDLQAKYIKYEGKQGIMIAYTKRTFLNGEEPGIDPSDYSDTDAVEPPAPLWYENVCWHVSLDTLEELVDPRVTPGSAEFQELAMERERPFRQISSFESDKRISCLSLFEMDSSPFIAFVQAPKTVVFVNLVSGVVAPMDLQNYNDAPADDHHIRTFRVIPDQRDIITIRTVRFEEAPGHVQPEHLMEMFHIPHPTDPPRPPEPEPNGAIKPFERWPVDPREYDSFHLSDPVIHSIGLDHPRLQPARPSGLPEPISLYCRTAYPAGLVHYLIWPKIIESPTGGPPQYFFNLEYVVPQTVHVSAPYSMQVLPGASRAFVFTVEDARKSSPRVLAVRRYLSPQLQPLWGQRAMEDPIEPISRRDRPPLSRKYYSAFNLPRFLRRKLDDEGLGAIAWDEAIGRVCVACGDDFRIHILDFAYSVRPDDRFRAWKMAQSIKPNVVDPGNAMTVDPPASPTV</sequence>
<dbReference type="EMBL" id="JACAZE010000012">
    <property type="protein sequence ID" value="KAF7302688.1"/>
    <property type="molecule type" value="Genomic_DNA"/>
</dbReference>
<evidence type="ECO:0000313" key="1">
    <source>
        <dbReference type="EMBL" id="KAF7302688.1"/>
    </source>
</evidence>
<organism evidence="1 2">
    <name type="scientific">Mycena chlorophos</name>
    <name type="common">Agaric fungus</name>
    <name type="synonym">Agaricus chlorophos</name>
    <dbReference type="NCBI Taxonomy" id="658473"/>
    <lineage>
        <taxon>Eukaryota</taxon>
        <taxon>Fungi</taxon>
        <taxon>Dikarya</taxon>
        <taxon>Basidiomycota</taxon>
        <taxon>Agaricomycotina</taxon>
        <taxon>Agaricomycetes</taxon>
        <taxon>Agaricomycetidae</taxon>
        <taxon>Agaricales</taxon>
        <taxon>Marasmiineae</taxon>
        <taxon>Mycenaceae</taxon>
        <taxon>Mycena</taxon>
    </lineage>
</organism>
<accession>A0A8H6W5N7</accession>
<dbReference type="Proteomes" id="UP000613580">
    <property type="component" value="Unassembled WGS sequence"/>
</dbReference>
<comment type="caution">
    <text evidence="1">The sequence shown here is derived from an EMBL/GenBank/DDBJ whole genome shotgun (WGS) entry which is preliminary data.</text>
</comment>
<name>A0A8H6W5N7_MYCCL</name>
<dbReference type="AlphaFoldDB" id="A0A8H6W5N7"/>
<protein>
    <recommendedName>
        <fullName evidence="3">F-box domain-containing protein</fullName>
    </recommendedName>
</protein>
<dbReference type="SUPFAM" id="SSF81383">
    <property type="entry name" value="F-box domain"/>
    <property type="match status" value="1"/>
</dbReference>
<evidence type="ECO:0000313" key="2">
    <source>
        <dbReference type="Proteomes" id="UP000613580"/>
    </source>
</evidence>
<keyword evidence="2" id="KW-1185">Reference proteome</keyword>
<reference evidence="1" key="1">
    <citation type="submission" date="2020-05" db="EMBL/GenBank/DDBJ databases">
        <title>Mycena genomes resolve the evolution of fungal bioluminescence.</title>
        <authorList>
            <person name="Tsai I.J."/>
        </authorList>
    </citation>
    <scope>NUCLEOTIDE SEQUENCE</scope>
    <source>
        <strain evidence="1">110903Hualien_Pintung</strain>
    </source>
</reference>
<proteinExistence type="predicted"/>
<gene>
    <name evidence="1" type="ORF">HMN09_00903600</name>
</gene>
<evidence type="ECO:0008006" key="3">
    <source>
        <dbReference type="Google" id="ProtNLM"/>
    </source>
</evidence>
<dbReference type="InterPro" id="IPR036047">
    <property type="entry name" value="F-box-like_dom_sf"/>
</dbReference>